<reference evidence="2" key="1">
    <citation type="submission" date="2021-07" db="EMBL/GenBank/DDBJ databases">
        <authorList>
            <person name="Durling M."/>
        </authorList>
    </citation>
    <scope>NUCLEOTIDE SEQUENCE</scope>
</reference>
<comment type="caution">
    <text evidence="2">The sequence shown here is derived from an EMBL/GenBank/DDBJ whole genome shotgun (WGS) entry which is preliminary data.</text>
</comment>
<evidence type="ECO:0000256" key="1">
    <source>
        <dbReference type="SAM" id="SignalP"/>
    </source>
</evidence>
<dbReference type="Proteomes" id="UP000701801">
    <property type="component" value="Unassembled WGS sequence"/>
</dbReference>
<feature type="chain" id="PRO_5040345091" evidence="1">
    <location>
        <begin position="18"/>
        <end position="107"/>
    </location>
</feature>
<dbReference type="OrthoDB" id="10370175at2759"/>
<name>A0A9N9LED4_9HELO</name>
<organism evidence="2 3">
    <name type="scientific">Hymenoscyphus albidus</name>
    <dbReference type="NCBI Taxonomy" id="595503"/>
    <lineage>
        <taxon>Eukaryota</taxon>
        <taxon>Fungi</taxon>
        <taxon>Dikarya</taxon>
        <taxon>Ascomycota</taxon>
        <taxon>Pezizomycotina</taxon>
        <taxon>Leotiomycetes</taxon>
        <taxon>Helotiales</taxon>
        <taxon>Helotiaceae</taxon>
        <taxon>Hymenoscyphus</taxon>
    </lineage>
</organism>
<evidence type="ECO:0000313" key="3">
    <source>
        <dbReference type="Proteomes" id="UP000701801"/>
    </source>
</evidence>
<evidence type="ECO:0000313" key="2">
    <source>
        <dbReference type="EMBL" id="CAG8971127.1"/>
    </source>
</evidence>
<feature type="signal peptide" evidence="1">
    <location>
        <begin position="1"/>
        <end position="17"/>
    </location>
</feature>
<dbReference type="AlphaFoldDB" id="A0A9N9LED4"/>
<proteinExistence type="predicted"/>
<accession>A0A9N9LED4</accession>
<keyword evidence="1" id="KW-0732">Signal</keyword>
<dbReference type="EMBL" id="CAJVRM010000010">
    <property type="protein sequence ID" value="CAG8971127.1"/>
    <property type="molecule type" value="Genomic_DNA"/>
</dbReference>
<protein>
    <submittedName>
        <fullName evidence="2">Uncharacterized protein</fullName>
    </submittedName>
</protein>
<keyword evidence="3" id="KW-1185">Reference proteome</keyword>
<gene>
    <name evidence="2" type="ORF">HYALB_00008605</name>
</gene>
<sequence>MHLQPLLILTLAVHVYGQLQTPPPGRVGFFLTTCKDAAGTFDATTTEKACNAYGGDATFVPGDQNEIEGEPKPVCSSMSFNLEPKKWDQLCRDARAFRGAAPAYARD</sequence>